<comment type="caution">
    <text evidence="3">The sequence shown here is derived from an EMBL/GenBank/DDBJ whole genome shotgun (WGS) entry which is preliminary data.</text>
</comment>
<dbReference type="SUPFAM" id="SSF53850">
    <property type="entry name" value="Periplasmic binding protein-like II"/>
    <property type="match status" value="1"/>
</dbReference>
<evidence type="ECO:0000256" key="2">
    <source>
        <dbReference type="SAM" id="SignalP"/>
    </source>
</evidence>
<evidence type="ECO:0000313" key="3">
    <source>
        <dbReference type="EMBL" id="MFB9752858.1"/>
    </source>
</evidence>
<keyword evidence="4" id="KW-1185">Reference proteome</keyword>
<name>A0ABV5VXQ5_9BACL</name>
<dbReference type="RefSeq" id="WP_344903067.1">
    <property type="nucleotide sequence ID" value="NZ_BAAAYO010000001.1"/>
</dbReference>
<dbReference type="PROSITE" id="PS51257">
    <property type="entry name" value="PROKAR_LIPOPROTEIN"/>
    <property type="match status" value="1"/>
</dbReference>
<evidence type="ECO:0008006" key="5">
    <source>
        <dbReference type="Google" id="ProtNLM"/>
    </source>
</evidence>
<accession>A0ABV5VXQ5</accession>
<organism evidence="3 4">
    <name type="scientific">Paenibacillus hodogayensis</name>
    <dbReference type="NCBI Taxonomy" id="279208"/>
    <lineage>
        <taxon>Bacteria</taxon>
        <taxon>Bacillati</taxon>
        <taxon>Bacillota</taxon>
        <taxon>Bacilli</taxon>
        <taxon>Bacillales</taxon>
        <taxon>Paenibacillaceae</taxon>
        <taxon>Paenibacillus</taxon>
    </lineage>
</organism>
<dbReference type="Proteomes" id="UP001589619">
    <property type="component" value="Unassembled WGS sequence"/>
</dbReference>
<dbReference type="PANTHER" id="PTHR43649">
    <property type="entry name" value="ARABINOSE-BINDING PROTEIN-RELATED"/>
    <property type="match status" value="1"/>
</dbReference>
<evidence type="ECO:0000256" key="1">
    <source>
        <dbReference type="ARBA" id="ARBA00022729"/>
    </source>
</evidence>
<feature type="signal peptide" evidence="2">
    <location>
        <begin position="1"/>
        <end position="23"/>
    </location>
</feature>
<dbReference type="Gene3D" id="3.40.190.10">
    <property type="entry name" value="Periplasmic binding protein-like II"/>
    <property type="match status" value="2"/>
</dbReference>
<proteinExistence type="predicted"/>
<reference evidence="3 4" key="1">
    <citation type="submission" date="2024-09" db="EMBL/GenBank/DDBJ databases">
        <authorList>
            <person name="Sun Q."/>
            <person name="Mori K."/>
        </authorList>
    </citation>
    <scope>NUCLEOTIDE SEQUENCE [LARGE SCALE GENOMIC DNA]</scope>
    <source>
        <strain evidence="3 4">JCM 12520</strain>
    </source>
</reference>
<dbReference type="PANTHER" id="PTHR43649:SF33">
    <property type="entry name" value="POLYGALACTURONAN_RHAMNOGALACTURONAN-BINDING PROTEIN YTCQ"/>
    <property type="match status" value="1"/>
</dbReference>
<dbReference type="EMBL" id="JBHMAG010000012">
    <property type="protein sequence ID" value="MFB9752858.1"/>
    <property type="molecule type" value="Genomic_DNA"/>
</dbReference>
<gene>
    <name evidence="3" type="ORF">ACFFNY_14940</name>
</gene>
<feature type="chain" id="PRO_5046083723" description="Extracellular solute-binding protein" evidence="2">
    <location>
        <begin position="24"/>
        <end position="523"/>
    </location>
</feature>
<dbReference type="InterPro" id="IPR050490">
    <property type="entry name" value="Bact_solute-bd_prot1"/>
</dbReference>
<sequence>MNKAKKTVASVFALSLVSAAVLSGCGSKEEPPAPAGSGAASAPPSLSILLSHANAKYAMQAKDDDRYVKELSKLSNFNLKFEFLGHGDDFTQQMTVRFASGSLPDMIRTDSINSTMHPGALDKGVFQDLTELIDKYGPNLKKKIPADAWNSPKVSKDGKIYGIPALAALPATRVVYIRQDWLDKLGMQQPKTPDDYLKFFEAVKKQDMNGNGDANDEYGMYVRENLIYSNLFFSNFGYDPNMWYMKNGQLQPGMIQPETKDAIKFWKSLYDNGYINPNLFTNKGVDWVAGIKQGKGGVWIHDVTNYNTDWNTANFVEKNVKLSLLEGPETAKGKGIAAQGDQIYYVWTVPSKNKKAEDAIKFLNWAWSDEADDFFAMGIKDYNYKIENGKPKWDMNEAVNKDNDASVFYQLSINPRGDGRMLDKVLDVSPNTDAIKAGIQTAKKNVIKNDALHLPTLESLKTHPELAIGTGAGTLFLDMFAKVVTGKEDADSAFDKFVAEWKRRGGDAAIKEATDWYNKFYKK</sequence>
<keyword evidence="1 2" id="KW-0732">Signal</keyword>
<evidence type="ECO:0000313" key="4">
    <source>
        <dbReference type="Proteomes" id="UP001589619"/>
    </source>
</evidence>
<protein>
    <recommendedName>
        <fullName evidence="5">Extracellular solute-binding protein</fullName>
    </recommendedName>
</protein>